<dbReference type="Proteomes" id="UP000239469">
    <property type="component" value="Unassembled WGS sequence"/>
</dbReference>
<dbReference type="Gene3D" id="2.60.40.10">
    <property type="entry name" value="Immunoglobulins"/>
    <property type="match status" value="1"/>
</dbReference>
<dbReference type="RefSeq" id="WP_189338919.1">
    <property type="nucleotide sequence ID" value="NZ_MTBD01000024.1"/>
</dbReference>
<dbReference type="AlphaFoldDB" id="A0A2S9X5F5"/>
<dbReference type="InterPro" id="IPR044016">
    <property type="entry name" value="Big_13"/>
</dbReference>
<feature type="compositionally biased region" description="Polar residues" evidence="1">
    <location>
        <begin position="77"/>
        <end position="87"/>
    </location>
</feature>
<dbReference type="InterPro" id="IPR047777">
    <property type="entry name" value="LapA-like_RM"/>
</dbReference>
<dbReference type="InterPro" id="IPR013783">
    <property type="entry name" value="Ig-like_fold"/>
</dbReference>
<evidence type="ECO:0000256" key="1">
    <source>
        <dbReference type="SAM" id="MobiDB-lite"/>
    </source>
</evidence>
<name>A0A2S9X5F5_9NEIS</name>
<evidence type="ECO:0000313" key="4">
    <source>
        <dbReference type="Proteomes" id="UP000239469"/>
    </source>
</evidence>
<comment type="caution">
    <text evidence="3">The sequence shown here is derived from an EMBL/GenBank/DDBJ whole genome shotgun (WGS) entry which is preliminary data.</text>
</comment>
<reference evidence="3 4" key="1">
    <citation type="submission" date="2017-01" db="EMBL/GenBank/DDBJ databases">
        <title>New insights into the genetic diversity of Chromobacterium isolated from tropical freshwater lake.</title>
        <authorList>
            <person name="Santos A.B."/>
            <person name="Nascimento A.M."/>
            <person name="Da Silva P.C."/>
        </authorList>
    </citation>
    <scope>NUCLEOTIDE SEQUENCE [LARGE SCALE GENOMIC DNA]</scope>
    <source>
        <strain evidence="3 4">56AF</strain>
    </source>
</reference>
<organism evidence="3 4">
    <name type="scientific">Chromobacterium amazonense</name>
    <dbReference type="NCBI Taxonomy" id="1382803"/>
    <lineage>
        <taxon>Bacteria</taxon>
        <taxon>Pseudomonadati</taxon>
        <taxon>Pseudomonadota</taxon>
        <taxon>Betaproteobacteria</taxon>
        <taxon>Neisseriales</taxon>
        <taxon>Chromobacteriaceae</taxon>
        <taxon>Chromobacterium</taxon>
    </lineage>
</organism>
<protein>
    <recommendedName>
        <fullName evidence="2">Bacterial Ig-like domain-containing protein</fullName>
    </recommendedName>
</protein>
<feature type="non-terminal residue" evidence="3">
    <location>
        <position position="1098"/>
    </location>
</feature>
<feature type="region of interest" description="Disordered" evidence="1">
    <location>
        <begin position="567"/>
        <end position="591"/>
    </location>
</feature>
<feature type="region of interest" description="Disordered" evidence="1">
    <location>
        <begin position="811"/>
        <end position="830"/>
    </location>
</feature>
<accession>A0A2S9X5F5</accession>
<feature type="domain" description="Bacterial Ig-like" evidence="2">
    <location>
        <begin position="214"/>
        <end position="291"/>
    </location>
</feature>
<evidence type="ECO:0000259" key="2">
    <source>
        <dbReference type="Pfam" id="PF19077"/>
    </source>
</evidence>
<feature type="region of interest" description="Disordered" evidence="1">
    <location>
        <begin position="624"/>
        <end position="644"/>
    </location>
</feature>
<feature type="compositionally biased region" description="Polar residues" evidence="1">
    <location>
        <begin position="624"/>
        <end position="641"/>
    </location>
</feature>
<dbReference type="Pfam" id="PF19077">
    <property type="entry name" value="Big_13"/>
    <property type="match status" value="1"/>
</dbReference>
<dbReference type="EMBL" id="MTBD01000024">
    <property type="protein sequence ID" value="PRP70923.1"/>
    <property type="molecule type" value="Genomic_DNA"/>
</dbReference>
<feature type="compositionally biased region" description="Polar residues" evidence="1">
    <location>
        <begin position="95"/>
        <end position="113"/>
    </location>
</feature>
<dbReference type="NCBIfam" id="NF033682">
    <property type="entry name" value="retention_LapA"/>
    <property type="match status" value="1"/>
</dbReference>
<proteinExistence type="predicted"/>
<feature type="region of interest" description="Disordered" evidence="1">
    <location>
        <begin position="68"/>
        <end position="113"/>
    </location>
</feature>
<sequence length="1098" mass="106682">MAANTTLSGKIGTLKGTVKVIDSQGQEHILKVGDVIHPNDHLIFEQGASLLLNQDGGQQVELSDTKETGAPAAGNAAPQTTTPSDASNPAVPGWNVTTNGQPPQPGQDGNTANANTEAQSVLASLANGQDPLAQLESAAAGLTDSGGASANIDHTFIDLTGNTNTAGTLGTGFTPSVGPNATHSTFTSISTAPLNASFTPAPAPPVTLTFNNVGLTNHSEPILQGTGSPGLTVTVSEANGTVLGNTVVGADGSWSLTPSQPLPQGASTLIATSSNNAGQSTQSTATVTVDTISPLTPVIHISQHADGTGSAAISQTDLVNGAVRATVQLDANDLQQQGLASITLTEGGQPTTLTVHSDGSITGLTAGIQASYANGLVTLTIQPARSGTLLQIAASQTDAAGNVSSSASDQGIVSTAPPPAPQIAIVDHAGTIASGDIHNQQVSVQIALNNPLLQAGTTLALVSNTGAAYNHVLTTADLQNGSLALNIPAAANGQNLTLNAQFTDSIGNPSATSTLTATVNTTPPDTPSVAITEHGGQQIASGDVANGQVQATVSLDAGNLANGGSAQVSISDGGASSTVSVHSNGSVTSSNPAVSASYAGGVLTLGIPEPANGQQVSVSATQTNALGNVSNPGSAGGTLNLTPPDAPTVSIVEHSGQQIGSSDLSGNHVQATVNLSASNLANGGSAQVSISDGGASSTVTVHSNGSVTSSNPAVSASYAGGVLTLGIPEPANGQQVSVSATQTNALGNVSNPGSAGGTLNLTAPAAPTVSITEHAGQQIASGDVANGQVQATVSLDAGNLANGGSAQVSISDGGASSTVSVNSDGSVTSSNPAVSASYAGGVLSLGIPEPANGQVVSVSATQTNALGNVSNAGSAGGTLNLTPPDAPTVSIVEHSGQQIGSSDLSGNHVQATVNLSASNLASGGSALVTIHDGSANSTVTVHSNGSVTSSSATVSGHYANGVLTLSLPEPANGQPVSVSATQTNALGNVSNAGSASGTLNLTPPDAPTVSIVEHSGKLISSPDLAGGHVQATVNLSDSNLSNGGSALIIIKDGSANSTVSVHSDGSVTSSNPAVSASYAGGVLSLSLPEPANGQQVSV</sequence>
<gene>
    <name evidence="3" type="ORF">BUE93_09705</name>
</gene>
<evidence type="ECO:0000313" key="3">
    <source>
        <dbReference type="EMBL" id="PRP70923.1"/>
    </source>
</evidence>